<evidence type="ECO:0000313" key="3">
    <source>
        <dbReference type="Proteomes" id="UP000005234"/>
    </source>
</evidence>
<keyword evidence="3" id="KW-1185">Reference proteome</keyword>
<dbReference type="GO" id="GO:0004115">
    <property type="term" value="F:3',5'-cyclic-AMP phosphodiesterase activity"/>
    <property type="evidence" value="ECO:0007669"/>
    <property type="project" value="UniProtKB-UniRule"/>
</dbReference>
<organism evidence="2 3">
    <name type="scientific">Frateuria aurantia (strain ATCC 33424 / DSM 6220 / KCTC 2777 / LMG 1558 / NBRC 3245 / NCIMB 13370)</name>
    <name type="common">Acetobacter aurantius</name>
    <dbReference type="NCBI Taxonomy" id="767434"/>
    <lineage>
        <taxon>Bacteria</taxon>
        <taxon>Pseudomonadati</taxon>
        <taxon>Pseudomonadota</taxon>
        <taxon>Gammaproteobacteria</taxon>
        <taxon>Lysobacterales</taxon>
        <taxon>Rhodanobacteraceae</taxon>
        <taxon>Frateuria</taxon>
    </lineage>
</organism>
<dbReference type="GO" id="GO:1902660">
    <property type="term" value="P:negative regulation of glucose mediated signaling pathway"/>
    <property type="evidence" value="ECO:0007669"/>
    <property type="project" value="TreeGrafter"/>
</dbReference>
<dbReference type="PRINTS" id="PR00388">
    <property type="entry name" value="PDIESTERASE2"/>
</dbReference>
<protein>
    <submittedName>
        <fullName evidence="2">Low-affinity cAMP phosphodiesterase</fullName>
    </submittedName>
</protein>
<keyword evidence="1" id="KW-0114">cAMP</keyword>
<dbReference type="Pfam" id="PF02112">
    <property type="entry name" value="PDEase_II"/>
    <property type="match status" value="1"/>
</dbReference>
<keyword evidence="1" id="KW-0378">Hydrolase</keyword>
<sequence>MTRFFRQSAADHAGPRHRRWLPALLLALCLPVSAAPMSTAKQGFELIALGVAGGLTDGDLSAWLLRAPGDRHYLGLDAGTVLPGIAAGLKQHAFDDFPWPATRGWTRQGLLFREGISGWFISHPHLDHVAGLVIASTDDLAKPIYGLPVTLDALSRHYFNWSAWPNFADRGTPPALARYRFQPHLPGTTFAVAGSELQGQIFELQHDRMRSSMLLLRRGPAAFAYFGDTGPDQPQASQCLARIWAALAPLVRERRLTGMVIEVSYPDGVDDQHLYGHLTPRWLLSELHRLAGEVGGPRPLAGLTVVIGHIKPDLRLDHDTRRLIRDELRQGNDLGVNFVLPRQGQRVWLPLPDQKL</sequence>
<proteinExistence type="inferred from homology"/>
<dbReference type="AlphaFoldDB" id="H8KYZ1"/>
<dbReference type="InterPro" id="IPR036866">
    <property type="entry name" value="RibonucZ/Hydroxyglut_hydro"/>
</dbReference>
<dbReference type="GO" id="GO:0006198">
    <property type="term" value="P:cAMP catabolic process"/>
    <property type="evidence" value="ECO:0007669"/>
    <property type="project" value="UniProtKB-UniRule"/>
</dbReference>
<dbReference type="eggNOG" id="COG5212">
    <property type="taxonomic scope" value="Bacteria"/>
</dbReference>
<dbReference type="HOGENOM" id="CLU_016658_2_0_6"/>
<name>H8KYZ1_FRAAD</name>
<reference evidence="2" key="1">
    <citation type="submission" date="2012-02" db="EMBL/GenBank/DDBJ databases">
        <title>The complete genome of Frateuria aurantia DSM 6220.</title>
        <authorList>
            <consortium name="US DOE Joint Genome Institute (JGI-PGF)"/>
            <person name="Lucas S."/>
            <person name="Copeland A."/>
            <person name="Lapidus A."/>
            <person name="Glavina del Rio T."/>
            <person name="Dalin E."/>
            <person name="Tice H."/>
            <person name="Bruce D."/>
            <person name="Goodwin L."/>
            <person name="Pitluck S."/>
            <person name="Peters L."/>
            <person name="Ovchinnikova G."/>
            <person name="Teshima H."/>
            <person name="Kyrpides N."/>
            <person name="Mavromatis K."/>
            <person name="Ivanova N."/>
            <person name="Brettin T."/>
            <person name="Detter J.C."/>
            <person name="Han C."/>
            <person name="Larimer F."/>
            <person name="Land M."/>
            <person name="Hauser L."/>
            <person name="Markowitz V."/>
            <person name="Cheng J.-F."/>
            <person name="Hugenholtz P."/>
            <person name="Woyke T."/>
            <person name="Wu D."/>
            <person name="Brambilla E."/>
            <person name="Klenk H.-P."/>
            <person name="Eisen J.A."/>
        </authorList>
    </citation>
    <scope>NUCLEOTIDE SEQUENCE</scope>
    <source>
        <strain evidence="2">DSM 6220</strain>
    </source>
</reference>
<dbReference type="RefSeq" id="WP_014404024.1">
    <property type="nucleotide sequence ID" value="NC_017033.1"/>
</dbReference>
<dbReference type="PIRSF" id="PIRSF000962">
    <property type="entry name" value="Cyc_nuc_PDEase"/>
    <property type="match status" value="1"/>
</dbReference>
<dbReference type="GO" id="GO:0047555">
    <property type="term" value="F:3',5'-cyclic-GMP phosphodiesterase activity"/>
    <property type="evidence" value="ECO:0007669"/>
    <property type="project" value="TreeGrafter"/>
</dbReference>
<dbReference type="KEGG" id="fau:Fraau_2678"/>
<dbReference type="CDD" id="cd07735">
    <property type="entry name" value="class_II_PDE_MBL-fold"/>
    <property type="match status" value="1"/>
</dbReference>
<dbReference type="InterPro" id="IPR000396">
    <property type="entry name" value="Pdiesterase2"/>
</dbReference>
<gene>
    <name evidence="2" type="ordered locus">Fraau_2678</name>
</gene>
<dbReference type="Proteomes" id="UP000005234">
    <property type="component" value="Chromosome"/>
</dbReference>
<comment type="similarity">
    <text evidence="1">Belongs to the cyclic nucleotide phosphodiesterase class-II family.</text>
</comment>
<dbReference type="STRING" id="767434.Fraau_2678"/>
<dbReference type="PANTHER" id="PTHR28283">
    <property type="entry name" value="3',5'-CYCLIC-NUCLEOTIDE PHOSPHODIESTERASE 1"/>
    <property type="match status" value="1"/>
</dbReference>
<accession>H8KYZ1</accession>
<evidence type="ECO:0000256" key="1">
    <source>
        <dbReference type="PIRNR" id="PIRNR000962"/>
    </source>
</evidence>
<dbReference type="PANTHER" id="PTHR28283:SF1">
    <property type="entry name" value="3',5'-CYCLIC-NUCLEOTIDE PHOSPHODIESTERASE 1"/>
    <property type="match status" value="1"/>
</dbReference>
<dbReference type="Gene3D" id="3.60.15.10">
    <property type="entry name" value="Ribonuclease Z/Hydroxyacylglutathione hydrolase-like"/>
    <property type="match status" value="1"/>
</dbReference>
<dbReference type="SUPFAM" id="SSF56281">
    <property type="entry name" value="Metallo-hydrolase/oxidoreductase"/>
    <property type="match status" value="1"/>
</dbReference>
<dbReference type="OrthoDB" id="5443440at2"/>
<evidence type="ECO:0000313" key="2">
    <source>
        <dbReference type="EMBL" id="AFC87021.1"/>
    </source>
</evidence>
<dbReference type="EMBL" id="CP003350">
    <property type="protein sequence ID" value="AFC87021.1"/>
    <property type="molecule type" value="Genomic_DNA"/>
</dbReference>